<organism evidence="10 11">
    <name type="scientific">Profundicola chukchiensis</name>
    <dbReference type="NCBI Taxonomy" id="2961959"/>
    <lineage>
        <taxon>Bacteria</taxon>
        <taxon>Pseudomonadati</taxon>
        <taxon>Bacteroidota</taxon>
        <taxon>Flavobacteriia</taxon>
        <taxon>Flavobacteriales</taxon>
        <taxon>Weeksellaceae</taxon>
        <taxon>Profundicola</taxon>
    </lineage>
</organism>
<comment type="similarity">
    <text evidence="8">Belongs to the glycosyltransferase group 1 family.</text>
</comment>
<name>A0A9X4MXR6_9FLAO</name>
<gene>
    <name evidence="10" type="ORF">NMK71_03520</name>
</gene>
<comment type="caution">
    <text evidence="10">The sequence shown here is derived from an EMBL/GenBank/DDBJ whole genome shotgun (WGS) entry which is preliminary data.</text>
</comment>
<accession>A0A9X4MXR6</accession>
<evidence type="ECO:0000259" key="9">
    <source>
        <dbReference type="Pfam" id="PF04413"/>
    </source>
</evidence>
<dbReference type="AlphaFoldDB" id="A0A9X4MXR6"/>
<reference evidence="10" key="1">
    <citation type="submission" date="2022-07" db="EMBL/GenBank/DDBJ databases">
        <title>Description and genome-wide analysis of Profundicola chukchiensis gen. nov., sp. nov., marine bacteria isolated from bottom sediments of the Chukchi Sea.</title>
        <authorList>
            <person name="Romanenko L."/>
            <person name="Otstavnykh N."/>
            <person name="Kurilenko V."/>
            <person name="Eremeev V."/>
            <person name="Velansky P."/>
            <person name="Mikhailov V."/>
            <person name="Isaeva M."/>
        </authorList>
    </citation>
    <scope>NUCLEOTIDE SEQUENCE</scope>
    <source>
        <strain evidence="10">KMM 9713</strain>
    </source>
</reference>
<feature type="active site" description="Proton acceptor" evidence="7">
    <location>
        <position position="60"/>
    </location>
</feature>
<dbReference type="GO" id="GO:0009245">
    <property type="term" value="P:lipid A biosynthetic process"/>
    <property type="evidence" value="ECO:0007669"/>
    <property type="project" value="TreeGrafter"/>
</dbReference>
<dbReference type="GO" id="GO:0009244">
    <property type="term" value="P:lipopolysaccharide core region biosynthetic process"/>
    <property type="evidence" value="ECO:0007669"/>
    <property type="project" value="UniProtKB-UniRule"/>
</dbReference>
<evidence type="ECO:0000256" key="7">
    <source>
        <dbReference type="PIRSR" id="PIRSR639901-1"/>
    </source>
</evidence>
<keyword evidence="8" id="KW-0448">Lipopolysaccharide biosynthesis</keyword>
<dbReference type="EC" id="2.4.99.12" evidence="2 8"/>
<dbReference type="InterPro" id="IPR039901">
    <property type="entry name" value="Kdotransferase"/>
</dbReference>
<dbReference type="GO" id="GO:0043842">
    <property type="term" value="F:Kdo transferase activity"/>
    <property type="evidence" value="ECO:0007669"/>
    <property type="project" value="UniProtKB-EC"/>
</dbReference>
<evidence type="ECO:0000256" key="6">
    <source>
        <dbReference type="ARBA" id="ARBA00049183"/>
    </source>
</evidence>
<evidence type="ECO:0000256" key="5">
    <source>
        <dbReference type="ARBA" id="ARBA00031445"/>
    </source>
</evidence>
<keyword evidence="4 8" id="KW-0808">Transferase</keyword>
<evidence type="ECO:0000256" key="8">
    <source>
        <dbReference type="RuleBase" id="RU365103"/>
    </source>
</evidence>
<dbReference type="PANTHER" id="PTHR42755">
    <property type="entry name" value="3-DEOXY-MANNO-OCTULOSONATE CYTIDYLYLTRANSFERASE"/>
    <property type="match status" value="1"/>
</dbReference>
<proteinExistence type="inferred from homology"/>
<dbReference type="InterPro" id="IPR007507">
    <property type="entry name" value="Glycos_transf_N"/>
</dbReference>
<dbReference type="SUPFAM" id="SSF53756">
    <property type="entry name" value="UDP-Glycosyltransferase/glycogen phosphorylase"/>
    <property type="match status" value="1"/>
</dbReference>
<dbReference type="EMBL" id="JANCMU010000001">
    <property type="protein sequence ID" value="MDG4945472.1"/>
    <property type="molecule type" value="Genomic_DNA"/>
</dbReference>
<dbReference type="Gene3D" id="3.40.50.11720">
    <property type="entry name" value="3-Deoxy-D-manno-octulosonic-acid transferase, N-terminal domain"/>
    <property type="match status" value="1"/>
</dbReference>
<comment type="subcellular location">
    <subcellularLocation>
        <location evidence="8">Cell membrane</location>
    </subcellularLocation>
</comment>
<sequence>MSFLYQIFIQLYVFGFRVFALFNSKARKGLDGRKNWEDNLKKAIDPASDWIWMHCSSLGEFEQGRPVFEALKKQFPNHKLALSFFSPSGYEIRKNYDLADVVFYLPFDTPKNAKKLAQILQPKYWILVKYDYWYNHLREQHKMGTKTIVISSTFRENQVYFKPHGAWMSENLKKYITHFFVQDETSEKLLKSIGITQVSVAGDTRYDRVKSIAAETNKLDWVEQFKSDKKLIVIGSSWGDDEQLWVEYLNKHQQEDWKVIFVPHEIKTPNILKLKNDLNATSILYSEITPNIDLTDKDVIIVDAIGFLSKIYASADLAYVGGGFNKSGVHNTLEPAVFKIPVVIGPNYQKFNEVKVMKSKAIVYPIKNYAEFEKVLLDLTQHQEKRLEIAKAAQDLFENQQSATDAILAYLAKD</sequence>
<dbReference type="Proteomes" id="UP001152599">
    <property type="component" value="Unassembled WGS sequence"/>
</dbReference>
<protein>
    <recommendedName>
        <fullName evidence="3 8">3-deoxy-D-manno-octulosonic acid transferase</fullName>
        <shortName evidence="8">Kdo transferase</shortName>
        <ecNumber evidence="2 8">2.4.99.12</ecNumber>
    </recommendedName>
    <alternativeName>
        <fullName evidence="5 8">Lipid IV(A) 3-deoxy-D-manno-octulosonic acid transferase</fullName>
    </alternativeName>
</protein>
<evidence type="ECO:0000256" key="4">
    <source>
        <dbReference type="ARBA" id="ARBA00022679"/>
    </source>
</evidence>
<dbReference type="InterPro" id="IPR038107">
    <property type="entry name" value="Glycos_transf_N_sf"/>
</dbReference>
<feature type="domain" description="3-deoxy-D-manno-octulosonic-acid transferase N-terminal" evidence="9">
    <location>
        <begin position="45"/>
        <end position="207"/>
    </location>
</feature>
<evidence type="ECO:0000313" key="11">
    <source>
        <dbReference type="Proteomes" id="UP001152599"/>
    </source>
</evidence>
<keyword evidence="11" id="KW-1185">Reference proteome</keyword>
<evidence type="ECO:0000256" key="3">
    <source>
        <dbReference type="ARBA" id="ARBA00019077"/>
    </source>
</evidence>
<evidence type="ECO:0000256" key="2">
    <source>
        <dbReference type="ARBA" id="ARBA00012621"/>
    </source>
</evidence>
<evidence type="ECO:0000313" key="10">
    <source>
        <dbReference type="EMBL" id="MDG4945472.1"/>
    </source>
</evidence>
<comment type="pathway">
    <text evidence="1 8">Bacterial outer membrane biogenesis; LPS core biosynthesis.</text>
</comment>
<dbReference type="GO" id="GO:0005886">
    <property type="term" value="C:plasma membrane"/>
    <property type="evidence" value="ECO:0007669"/>
    <property type="project" value="UniProtKB-SubCell"/>
</dbReference>
<evidence type="ECO:0000256" key="1">
    <source>
        <dbReference type="ARBA" id="ARBA00004713"/>
    </source>
</evidence>
<comment type="catalytic activity">
    <reaction evidence="6 8">
        <text>lipid IVA (E. coli) + CMP-3-deoxy-beta-D-manno-octulosonate = alpha-Kdo-(2-&gt;6)-lipid IVA (E. coli) + CMP + H(+)</text>
        <dbReference type="Rhea" id="RHEA:28066"/>
        <dbReference type="ChEBI" id="CHEBI:15378"/>
        <dbReference type="ChEBI" id="CHEBI:58603"/>
        <dbReference type="ChEBI" id="CHEBI:60364"/>
        <dbReference type="ChEBI" id="CHEBI:60377"/>
        <dbReference type="ChEBI" id="CHEBI:85987"/>
        <dbReference type="EC" id="2.4.99.12"/>
    </reaction>
</comment>
<dbReference type="Gene3D" id="3.40.50.2000">
    <property type="entry name" value="Glycogen Phosphorylase B"/>
    <property type="match status" value="1"/>
</dbReference>
<keyword evidence="8" id="KW-0472">Membrane</keyword>
<dbReference type="Pfam" id="PF04413">
    <property type="entry name" value="Glycos_transf_N"/>
    <property type="match status" value="1"/>
</dbReference>
<dbReference type="PANTHER" id="PTHR42755:SF1">
    <property type="entry name" value="3-DEOXY-D-MANNO-OCTULOSONIC ACID TRANSFERASE, MITOCHONDRIAL-RELATED"/>
    <property type="match status" value="1"/>
</dbReference>
<dbReference type="RefSeq" id="WP_304420077.1">
    <property type="nucleotide sequence ID" value="NZ_JANCMU010000001.1"/>
</dbReference>
<comment type="function">
    <text evidence="8">Involved in lipopolysaccharide (LPS) biosynthesis. Catalyzes the transfer of 3-deoxy-D-manno-octulosonate (Kdo) residue(s) from CMP-Kdo to lipid IV(A), the tetraacyldisaccharide-1,4'-bisphosphate precursor of lipid A.</text>
</comment>
<keyword evidence="8" id="KW-1003">Cell membrane</keyword>